<evidence type="ECO:0000313" key="6">
    <source>
        <dbReference type="Proteomes" id="UP001060368"/>
    </source>
</evidence>
<dbReference type="PANTHER" id="PTHR47957">
    <property type="entry name" value="ATP-DEPENDENT HELICASE HRQ1"/>
    <property type="match status" value="1"/>
</dbReference>
<feature type="domain" description="Helicase ATP-binding" evidence="3">
    <location>
        <begin position="100"/>
        <end position="380"/>
    </location>
</feature>
<dbReference type="InterPro" id="IPR018973">
    <property type="entry name" value="MZB"/>
</dbReference>
<feature type="domain" description="Helicase C-terminal" evidence="4">
    <location>
        <begin position="1042"/>
        <end position="1191"/>
    </location>
</feature>
<reference evidence="5" key="1">
    <citation type="submission" date="2022-04" db="EMBL/GenBank/DDBJ databases">
        <title>Complete genome of Methanoplanus endosymbiosus DSM 3599.</title>
        <authorList>
            <person name="Chen S.-C."/>
            <person name="You Y.-T."/>
            <person name="Zhou Y.-Z."/>
            <person name="Lai M.-C."/>
        </authorList>
    </citation>
    <scope>NUCLEOTIDE SEQUENCE</scope>
    <source>
        <strain evidence="5">DSM 3599</strain>
    </source>
</reference>
<dbReference type="EMBL" id="CP096115">
    <property type="protein sequence ID" value="UUX91216.1"/>
    <property type="molecule type" value="Genomic_DNA"/>
</dbReference>
<dbReference type="GeneID" id="74307521"/>
<dbReference type="SUPFAM" id="SSF52540">
    <property type="entry name" value="P-loop containing nucleoside triphosphate hydrolases"/>
    <property type="match status" value="2"/>
</dbReference>
<dbReference type="GO" id="GO:0036297">
    <property type="term" value="P:interstrand cross-link repair"/>
    <property type="evidence" value="ECO:0007669"/>
    <property type="project" value="TreeGrafter"/>
</dbReference>
<dbReference type="Proteomes" id="UP001060368">
    <property type="component" value="Chromosome"/>
</dbReference>
<proteinExistence type="predicted"/>
<dbReference type="PROSITE" id="PS51192">
    <property type="entry name" value="HELICASE_ATP_BIND_1"/>
    <property type="match status" value="1"/>
</dbReference>
<accession>A0A9E7TKH6</accession>
<dbReference type="Pfam" id="PF09369">
    <property type="entry name" value="MZB"/>
    <property type="match status" value="1"/>
</dbReference>
<dbReference type="InterPro" id="IPR011545">
    <property type="entry name" value="DEAD/DEAH_box_helicase_dom"/>
</dbReference>
<dbReference type="RefSeq" id="WP_257741368.1">
    <property type="nucleotide sequence ID" value="NZ_CP096115.1"/>
</dbReference>
<organism evidence="5 6">
    <name type="scientific">Methanoplanus endosymbiosus</name>
    <dbReference type="NCBI Taxonomy" id="33865"/>
    <lineage>
        <taxon>Archaea</taxon>
        <taxon>Methanobacteriati</taxon>
        <taxon>Methanobacteriota</taxon>
        <taxon>Stenosarchaea group</taxon>
        <taxon>Methanomicrobia</taxon>
        <taxon>Methanomicrobiales</taxon>
        <taxon>Methanomicrobiaceae</taxon>
        <taxon>Methanoplanus</taxon>
    </lineage>
</organism>
<dbReference type="GO" id="GO:0043138">
    <property type="term" value="F:3'-5' DNA helicase activity"/>
    <property type="evidence" value="ECO:0007669"/>
    <property type="project" value="TreeGrafter"/>
</dbReference>
<evidence type="ECO:0000259" key="3">
    <source>
        <dbReference type="PROSITE" id="PS51192"/>
    </source>
</evidence>
<protein>
    <submittedName>
        <fullName evidence="5">DEAD/DEAH box helicase</fullName>
    </submittedName>
</protein>
<dbReference type="GO" id="GO:0003676">
    <property type="term" value="F:nucleic acid binding"/>
    <property type="evidence" value="ECO:0007669"/>
    <property type="project" value="InterPro"/>
</dbReference>
<dbReference type="InterPro" id="IPR027417">
    <property type="entry name" value="P-loop_NTPase"/>
</dbReference>
<dbReference type="Gene3D" id="3.40.50.300">
    <property type="entry name" value="P-loop containing nucleotide triphosphate hydrolases"/>
    <property type="match status" value="2"/>
</dbReference>
<dbReference type="InterPro" id="IPR001650">
    <property type="entry name" value="Helicase_C-like"/>
</dbReference>
<sequence>MAEYSVQSTHRELVEKLKDYIQAQYFGENDLLLGACKDLLDEKNSIYRDPYIESNQTYHLQKNGLVDANIPEKIKDFLCQMSDKNLGVFKNPYCHQVKALEDFYHGNDILVTTGTGSGKTECFMWPLIANLANEAKTHPDSWKKRGVRALLLYPMNALVADQIGRLRKMIGDYDGDFHTLFTEYTGDINIRSPQFGMYTGRTPYPGQPVKKKDVNLAKTLECNLINHSPELIAELKSMGKYPSKYNLETYIANLNEGNHKTTLQDAELITRKEMQDNCPDILVTNYSMLQYMLIRQIEQPFWSNTRDWLNEFPDNKLLLVIDEAHMYHGSAGGEVALLIRRLMYKLGITRDKVRFILTSASIPADDEGSKIELKHFLREITSCKEDTFSIIVGENKEYNSPNSIDISAKKIRDFPLDDFQLDNTTKILAVHKFFRLLDGTRPPYDTIKELEAWLFETLPKYGPVQRIINQTAGNATEINELAGIVFPDYDIETALPATQVLLSLLPLAKKDGQVLFPARLHMFFRGLQGLYACTNPKCSEKHTGDGITLGKIYSDNGRDTCSCGGKIYELINDRRCGALFIKGYLHNAENFVEKKYLWKTPGEVFGDELKEVHLYVVPKNWSGNMGKENIRNGWLDTKTGFIHFNNIHAEEDEFLQVCYSLNPVKGKPDQFTFSKCPKCKKRLTYYSFSDFSTKGNEPFYNIVSSQLSVQPPTIFDEEKIKQQPNAGRKVLVFSDSRQRAALLAKDMTRAADAYAARAVLVLAAIHLQEWAEDTGNIVTLEMLYPAFLEIASHNHLRLFYGGNKARFKEDLEIIKVAIKKAEKRNQSLKYDRLVKDFDDIPGLFSEQLLKNLCSSFRSLTDLGLGWMEPCYKDDIEECLESFEEHDIEMSEGEFIALFAAWAQYHCTNSYAIGTLISDQIRYNIALRKYGRFGVEEKDQNKLPSRFKNVLKEKYTSKQIDLILLKLFKTFLRRGRGEENGSYFLVLDKIALKYRDNHNWYRCKTCSNIFPYTLFGKCADCGSSDIYDMGEEDLERYKFWREPVIDAITEGSGKSIRTINTEEHTAQLSYKDQQFDIWSTTESYEMGFQNLLFDDDYPVDVLSCTTTMEVGIDIGSLTAISLRNVPPMRENYQQRAGRAGRRGTSISTIVTYAHNGPHDGWYFTHPDKIISGDASSPWIDVDNFTLLQRHVNLLILSEFLSENRTDLYEYPVLSFFDNFYDDFIDFLNTFRFKPDLEATIFSAKKIDDIYYKNIVDGLTPELQRIRDDVLQNRELYEAQVEKGHKISLLDHLSFEGILPTYSFPQDVVGFFIEDRYGSKILQRPDRSLDIAISEYAPGKVLVVNKETYKVGGIYSFHSKFRKGNKRENQAQPYFEDPNYLSDLYLCPDPYCGWTDTDYPMDGVCPFCGKPVSENKKQKLLRPWGFAPVNGRPIPEAHAEFEQSYAEEPCYFATPDRRDMKDIGCQHIMAAVRSDKIRIINKGVKGRGFNVCQKCGAAEVAEQLTGEGSGSKMLEDIDRPYAIPGVTSKKCSHNPINLYLGHTFATDMIVFEFELDKSRINTNPLGMWISNAATTLAEAFLLAASRTLDVDFKDIKGGHRIHGTGSTTFVDIYIYDSLSSGAGYATGLWKMIDPLLENVQDVLNCDEENPCNTACHTCLKHYWNQRVHDKLDRFAAFDLLNWGMYGDLPEPLSVDKQSDLIYPLKRLIVDDHPRIKFKCDSTCISMILPNKSIEFVVCPAMWVLPGNQSNTFYLSDKMVIRALPKAFDEVDKFIRNLSPH</sequence>
<keyword evidence="5" id="KW-0347">Helicase</keyword>
<dbReference type="InterPro" id="IPR014001">
    <property type="entry name" value="Helicase_ATP-bd"/>
</dbReference>
<gene>
    <name evidence="5" type="ORF">L6E24_07435</name>
</gene>
<evidence type="ECO:0000259" key="4">
    <source>
        <dbReference type="PROSITE" id="PS51194"/>
    </source>
</evidence>
<dbReference type="GO" id="GO:0006289">
    <property type="term" value="P:nucleotide-excision repair"/>
    <property type="evidence" value="ECO:0007669"/>
    <property type="project" value="TreeGrafter"/>
</dbReference>
<dbReference type="SMART" id="SM00487">
    <property type="entry name" value="DEXDc"/>
    <property type="match status" value="1"/>
</dbReference>
<evidence type="ECO:0000313" key="5">
    <source>
        <dbReference type="EMBL" id="UUX91216.1"/>
    </source>
</evidence>
<evidence type="ECO:0000256" key="2">
    <source>
        <dbReference type="ARBA" id="ARBA00022840"/>
    </source>
</evidence>
<name>A0A9E7TKH6_9EURY</name>
<keyword evidence="1" id="KW-0547">Nucleotide-binding</keyword>
<evidence type="ECO:0000256" key="1">
    <source>
        <dbReference type="ARBA" id="ARBA00022741"/>
    </source>
</evidence>
<dbReference type="Pfam" id="PF00270">
    <property type="entry name" value="DEAD"/>
    <property type="match status" value="2"/>
</dbReference>
<keyword evidence="6" id="KW-1185">Reference proteome</keyword>
<dbReference type="Pfam" id="PF00271">
    <property type="entry name" value="Helicase_C"/>
    <property type="match status" value="1"/>
</dbReference>
<dbReference type="PROSITE" id="PS51194">
    <property type="entry name" value="HELICASE_CTER"/>
    <property type="match status" value="1"/>
</dbReference>
<dbReference type="PANTHER" id="PTHR47957:SF3">
    <property type="entry name" value="ATP-DEPENDENT HELICASE HRQ1"/>
    <property type="match status" value="1"/>
</dbReference>
<keyword evidence="2" id="KW-0067">ATP-binding</keyword>
<dbReference type="KEGG" id="mend:L6E24_07435"/>
<keyword evidence="5" id="KW-0378">Hydrolase</keyword>
<dbReference type="GO" id="GO:0005524">
    <property type="term" value="F:ATP binding"/>
    <property type="evidence" value="ECO:0007669"/>
    <property type="project" value="UniProtKB-KW"/>
</dbReference>